<organism evidence="1 2">
    <name type="scientific">Amycolatopsis halotolerans</name>
    <dbReference type="NCBI Taxonomy" id="330083"/>
    <lineage>
        <taxon>Bacteria</taxon>
        <taxon>Bacillati</taxon>
        <taxon>Actinomycetota</taxon>
        <taxon>Actinomycetes</taxon>
        <taxon>Pseudonocardiales</taxon>
        <taxon>Pseudonocardiaceae</taxon>
        <taxon>Amycolatopsis</taxon>
    </lineage>
</organism>
<accession>A0ABV7QIX1</accession>
<proteinExistence type="predicted"/>
<dbReference type="RefSeq" id="WP_377876443.1">
    <property type="nucleotide sequence ID" value="NZ_JBHMAY010000096.1"/>
</dbReference>
<dbReference type="SUPFAM" id="SSF52980">
    <property type="entry name" value="Restriction endonuclease-like"/>
    <property type="match status" value="1"/>
</dbReference>
<protein>
    <recommendedName>
        <fullName evidence="3">Restriction endonuclease type IV Mrr domain-containing protein</fullName>
    </recommendedName>
</protein>
<dbReference type="InterPro" id="IPR011335">
    <property type="entry name" value="Restrct_endonuc-II-like"/>
</dbReference>
<reference evidence="2" key="1">
    <citation type="journal article" date="2019" name="Int. J. Syst. Evol. Microbiol.">
        <title>The Global Catalogue of Microorganisms (GCM) 10K type strain sequencing project: providing services to taxonomists for standard genome sequencing and annotation.</title>
        <authorList>
            <consortium name="The Broad Institute Genomics Platform"/>
            <consortium name="The Broad Institute Genome Sequencing Center for Infectious Disease"/>
            <person name="Wu L."/>
            <person name="Ma J."/>
        </authorList>
    </citation>
    <scope>NUCLEOTIDE SEQUENCE [LARGE SCALE GENOMIC DNA]</scope>
    <source>
        <strain evidence="2">CGMCC 4.7682</strain>
    </source>
</reference>
<evidence type="ECO:0008006" key="3">
    <source>
        <dbReference type="Google" id="ProtNLM"/>
    </source>
</evidence>
<gene>
    <name evidence="1" type="ORF">ACFORO_21540</name>
</gene>
<evidence type="ECO:0000313" key="1">
    <source>
        <dbReference type="EMBL" id="MFC3512767.1"/>
    </source>
</evidence>
<keyword evidence="2" id="KW-1185">Reference proteome</keyword>
<sequence>MLGGRREFASLFGGPLLPALHDLLPTTSSVEEAYPDGRGVVLRAGEGVLSFDGFVDRTDRLSDKDVRGELDRALRARVLRRGLVLRCAVCQSKQFLIIDKLAQTWRCERCDSGNELDHSAWHRSTCEPAWFYGLHPVAQHLLRDHGDVVALLSARLSAPSQGRPVRYQDLMELEFVKDNEPQVEVDLIAYREDALIVAECKHSDDLGGGVKVKRRTEIDKKCQAAAWVQADQLVFATTASAWKPSAVGAISAAVRGFEGWSACNRPVVRLITDLGTNSSHDEVIRPGT</sequence>
<dbReference type="Proteomes" id="UP001595764">
    <property type="component" value="Unassembled WGS sequence"/>
</dbReference>
<name>A0ABV7QIX1_9PSEU</name>
<comment type="caution">
    <text evidence="1">The sequence shown here is derived from an EMBL/GenBank/DDBJ whole genome shotgun (WGS) entry which is preliminary data.</text>
</comment>
<evidence type="ECO:0000313" key="2">
    <source>
        <dbReference type="Proteomes" id="UP001595764"/>
    </source>
</evidence>
<dbReference type="EMBL" id="JBHRWI010000025">
    <property type="protein sequence ID" value="MFC3512767.1"/>
    <property type="molecule type" value="Genomic_DNA"/>
</dbReference>